<sequence length="390" mass="42905">MSRLRFGVFLAPFHKPGQNPTLALRRDLELIEHLDALDYDEVWIGEHHSAGSEIIASPEIFIAAAAERTRRIKLGTGVTSIAYHNPLWVADRMVMLDHLTRGRAMLGCGPGSLPTDSSMIGLDPTETRELLGENLDIIMRLLRGESVTRRTKTHNLVDAQLQLRPYTDPCFDVAVAAVASPTGPRMAGQHGIGLLSIGATLTPDGFDALAHHWNVVEERAAHFGQPTPDRAGWRLVGLMHIAETREQAYHEVEYGIEHWFTYFQKVAAFPQMDVGGSADVRGMIDFINEAGIGAIGTVEDAKAQVQKLVDQSGGFGAFLLLGHEWANPQATKRSFELIAQRVFPEFQGQAQSTLAAKDRATGSREALARTQLAAVEHMIKKYEQEKTTNA</sequence>
<evidence type="ECO:0000313" key="6">
    <source>
        <dbReference type="EMBL" id="SHN38249.1"/>
    </source>
</evidence>
<accession>A0A1M7R179</accession>
<reference evidence="6 7" key="1">
    <citation type="submission" date="2016-11" db="EMBL/GenBank/DDBJ databases">
        <authorList>
            <person name="Jaros S."/>
            <person name="Januszkiewicz K."/>
            <person name="Wedrychowicz H."/>
        </authorList>
    </citation>
    <scope>NUCLEOTIDE SEQUENCE [LARGE SCALE GENOMIC DNA]</scope>
    <source>
        <strain evidence="6 7">DSM 46144</strain>
    </source>
</reference>
<evidence type="ECO:0000259" key="5">
    <source>
        <dbReference type="Pfam" id="PF00296"/>
    </source>
</evidence>
<evidence type="ECO:0000256" key="2">
    <source>
        <dbReference type="ARBA" id="ARBA00022630"/>
    </source>
</evidence>
<dbReference type="GO" id="GO:0004497">
    <property type="term" value="F:monooxygenase activity"/>
    <property type="evidence" value="ECO:0007669"/>
    <property type="project" value="UniProtKB-KW"/>
</dbReference>
<dbReference type="Pfam" id="PF00296">
    <property type="entry name" value="Bac_luciferase"/>
    <property type="match status" value="1"/>
</dbReference>
<evidence type="ECO:0000256" key="3">
    <source>
        <dbReference type="ARBA" id="ARBA00023002"/>
    </source>
</evidence>
<dbReference type="OrthoDB" id="5241801at2"/>
<dbReference type="InterPro" id="IPR050766">
    <property type="entry name" value="Bact_Lucif_Oxidored"/>
</dbReference>
<dbReference type="PANTHER" id="PTHR30137">
    <property type="entry name" value="LUCIFERASE-LIKE MONOOXYGENASE"/>
    <property type="match status" value="1"/>
</dbReference>
<dbReference type="EMBL" id="FRCS01000006">
    <property type="protein sequence ID" value="SHN38249.1"/>
    <property type="molecule type" value="Genomic_DNA"/>
</dbReference>
<dbReference type="InterPro" id="IPR011251">
    <property type="entry name" value="Luciferase-like_dom"/>
</dbReference>
<dbReference type="Gene3D" id="3.20.20.30">
    <property type="entry name" value="Luciferase-like domain"/>
    <property type="match status" value="1"/>
</dbReference>
<dbReference type="AlphaFoldDB" id="A0A1M7R179"/>
<feature type="domain" description="Luciferase-like" evidence="5">
    <location>
        <begin position="5"/>
        <end position="309"/>
    </location>
</feature>
<dbReference type="InterPro" id="IPR036661">
    <property type="entry name" value="Luciferase-like_sf"/>
</dbReference>
<keyword evidence="2" id="KW-0285">Flavoprotein</keyword>
<dbReference type="GO" id="GO:0005829">
    <property type="term" value="C:cytosol"/>
    <property type="evidence" value="ECO:0007669"/>
    <property type="project" value="TreeGrafter"/>
</dbReference>
<keyword evidence="4 6" id="KW-0503">Monooxygenase</keyword>
<evidence type="ECO:0000256" key="4">
    <source>
        <dbReference type="ARBA" id="ARBA00023033"/>
    </source>
</evidence>
<evidence type="ECO:0000313" key="7">
    <source>
        <dbReference type="Proteomes" id="UP000184440"/>
    </source>
</evidence>
<dbReference type="GO" id="GO:0016705">
    <property type="term" value="F:oxidoreductase activity, acting on paired donors, with incorporation or reduction of molecular oxygen"/>
    <property type="evidence" value="ECO:0007669"/>
    <property type="project" value="InterPro"/>
</dbReference>
<gene>
    <name evidence="6" type="ORF">SAMN05443668_10631</name>
</gene>
<keyword evidence="3" id="KW-0560">Oxidoreductase</keyword>
<name>A0A1M7R179_9ACTN</name>
<dbReference type="SUPFAM" id="SSF51679">
    <property type="entry name" value="Bacterial luciferase-like"/>
    <property type="match status" value="1"/>
</dbReference>
<keyword evidence="7" id="KW-1185">Reference proteome</keyword>
<protein>
    <submittedName>
        <fullName evidence="6">Limonene 1,2-monooxygenase</fullName>
    </submittedName>
</protein>
<organism evidence="6 7">
    <name type="scientific">Cryptosporangium aurantiacum</name>
    <dbReference type="NCBI Taxonomy" id="134849"/>
    <lineage>
        <taxon>Bacteria</taxon>
        <taxon>Bacillati</taxon>
        <taxon>Actinomycetota</taxon>
        <taxon>Actinomycetes</taxon>
        <taxon>Cryptosporangiales</taxon>
        <taxon>Cryptosporangiaceae</taxon>
        <taxon>Cryptosporangium</taxon>
    </lineage>
</organism>
<dbReference type="PANTHER" id="PTHR30137:SF16">
    <property type="entry name" value="BLL0895 PROTEIN"/>
    <property type="match status" value="1"/>
</dbReference>
<proteinExistence type="inferred from homology"/>
<evidence type="ECO:0000256" key="1">
    <source>
        <dbReference type="ARBA" id="ARBA00010426"/>
    </source>
</evidence>
<dbReference type="STRING" id="134849.SAMN05443668_10631"/>
<comment type="similarity">
    <text evidence="1">Belongs to the bacterial luciferase oxidoreductase family.</text>
</comment>
<dbReference type="RefSeq" id="WP_073259253.1">
    <property type="nucleotide sequence ID" value="NZ_FRCS01000006.1"/>
</dbReference>
<dbReference type="Proteomes" id="UP000184440">
    <property type="component" value="Unassembled WGS sequence"/>
</dbReference>